<feature type="chain" id="PRO_5039642759" evidence="3">
    <location>
        <begin position="35"/>
        <end position="1263"/>
    </location>
</feature>
<feature type="compositionally biased region" description="Low complexity" evidence="1">
    <location>
        <begin position="456"/>
        <end position="473"/>
    </location>
</feature>
<keyword evidence="6" id="KW-1185">Reference proteome</keyword>
<feature type="region of interest" description="Disordered" evidence="1">
    <location>
        <begin position="1185"/>
        <end position="1240"/>
    </location>
</feature>
<organism evidence="5 6">
    <name type="scientific">Romboutsia weinsteinii</name>
    <dbReference type="NCBI Taxonomy" id="2020949"/>
    <lineage>
        <taxon>Bacteria</taxon>
        <taxon>Bacillati</taxon>
        <taxon>Bacillota</taxon>
        <taxon>Clostridia</taxon>
        <taxon>Peptostreptococcales</taxon>
        <taxon>Peptostreptococcaceae</taxon>
        <taxon>Romboutsia</taxon>
    </lineage>
</organism>
<dbReference type="InterPro" id="IPR052956">
    <property type="entry name" value="Mesenchyme-surface_protein"/>
</dbReference>
<accession>A0A371JA29</accession>
<dbReference type="NCBIfam" id="NF038117">
    <property type="entry name" value="choice_anch_I"/>
    <property type="match status" value="1"/>
</dbReference>
<reference evidence="5 6" key="1">
    <citation type="journal article" date="2017" name="Genome Announc.">
        <title>Draft Genome Sequence of Romboutsia weinsteinii sp. nov. Strain CCRI-19649(T) Isolated from Surface Water.</title>
        <authorList>
            <person name="Maheux A.F."/>
            <person name="Boudreau D.K."/>
            <person name="Berube E."/>
            <person name="Boissinot M."/>
            <person name="Cantin P."/>
            <person name="Raymond F."/>
            <person name="Corbeil J."/>
            <person name="Omar R.F."/>
            <person name="Bergeron M.G."/>
        </authorList>
    </citation>
    <scope>NUCLEOTIDE SEQUENCE [LARGE SCALE GENOMIC DNA]</scope>
    <source>
        <strain evidence="5 6">CCRI-19649</strain>
    </source>
</reference>
<keyword evidence="2" id="KW-0472">Membrane</keyword>
<keyword evidence="3" id="KW-0732">Signal</keyword>
<feature type="transmembrane region" description="Helical" evidence="2">
    <location>
        <begin position="1240"/>
        <end position="1259"/>
    </location>
</feature>
<comment type="caution">
    <text evidence="5">The sequence shown here is derived from an EMBL/GenBank/DDBJ whole genome shotgun (WGS) entry which is preliminary data.</text>
</comment>
<dbReference type="Proteomes" id="UP000215694">
    <property type="component" value="Unassembled WGS sequence"/>
</dbReference>
<proteinExistence type="predicted"/>
<evidence type="ECO:0000259" key="4">
    <source>
        <dbReference type="Pfam" id="PF22494"/>
    </source>
</evidence>
<dbReference type="InterPro" id="IPR015943">
    <property type="entry name" value="WD40/YVTN_repeat-like_dom_sf"/>
</dbReference>
<feature type="signal peptide" evidence="3">
    <location>
        <begin position="1"/>
        <end position="34"/>
    </location>
</feature>
<evidence type="ECO:0000313" key="6">
    <source>
        <dbReference type="Proteomes" id="UP000215694"/>
    </source>
</evidence>
<dbReference type="EMBL" id="NOJY02000002">
    <property type="protein sequence ID" value="RDY29508.1"/>
    <property type="molecule type" value="Genomic_DNA"/>
</dbReference>
<dbReference type="InterPro" id="IPR029052">
    <property type="entry name" value="Metallo-depent_PP-like"/>
</dbReference>
<keyword evidence="2" id="KW-0812">Transmembrane</keyword>
<dbReference type="InterPro" id="IPR055188">
    <property type="entry name" value="Choice_anch_I"/>
</dbReference>
<dbReference type="AlphaFoldDB" id="A0A371JA29"/>
<sequence length="1263" mass="139596">MCKTFIYWGRKMKKSSRILSTGMATLMLSSSVLTNTVIAAPAKGEDIVKVSVFSDPHLLPEEFIGNKGNNYQDYVAGDRKMLAESERILDAAIDNILKSDSEIVIVPGDLTKDGERESHELFASKIKKLEDAGKEVFVINGNHDINMPDGVSVKFVADGVDENGNPKDKVENVDSILPGEFKEIYKDFGYEQALAQDPNSLSYVAKLKDGYRLIAIDAAVYGETKEEAYKQQTGGVIEEDTLKWVLKQVEEAKKAGDEIIGMMHYGLLEHFEGQATVFSPYVVENYKNASTKLADAGMNYVFTGHFHAQDIVQSEKTANGNTIIDIETGSLSTSPSPYREVEIDKRIDKIKIESKFIESIEGIENFREYANKFLEDGIPSMVSGLLIDVVEGLLGGDSISNTYGLENLINNNNIDEIKENTKKAYKEILKERSDEENSIDDVEEKIENTSEEIQEESNINESNQEVEVNSQESSLEENLTDDNNNEYLYIDKSNKAIEEVFTKTNIKNWLTKSIKELETASINDNWKLMDAVTYCLKQVYKGDEVYSDEIKALQNDMLNSDITGKMLATVLKKNLKELQGPNPVENVVIQGAVGMAVDDLLKEGDLESTIATTLSGFITSLLTDYQPGDNNIKLYDGNELTAKYVVDYIEKLPSKITLSNREKVEIARLLYEELNEQDKKSVTNINKLVKLEQDLAKLDERGLRFLHLSSYSTGLSSEDGGVAEIVKYNKDNQKMYLVNGATKTIDIVKINKDGSTKKDKSLDVSNMIKDFKFGDITSVDINTKQKLVAVSVQEEDYTKSGAVLLLDYDGNLVKSISVGIQPDMVTFTEDGNHIITADEGEPREGYGDSKVDPKGSVSIINFKNGVDKAKANIVDFTKFDSKKDELIANKVLLNKNTNPSVDLEPEYITLSSDGKKAYVALQEANAIATLDIENQEFTSIKGLGFKDHSKEANALDAIKDGKINIKTQNLQGIYMPDGLASYDVNGKTYILTPNEGDSREWGDYSNVSKVKIDGKNVEVLDTSKQDGVDEDVNYLFGGRSFSIWDADTMTQIFDSGSDFETITSDLYPEYFNSSHKELELDNRSGKKGPEPEDIKVGEIDGETYAFVGLERIGGIMSYNITDPQNTFFVDYINTRDFSGNMQGDLGVEGLNFISESDSPTGKPMLLAANEVSGTVSLFGLSKNTIVGDEETPSDNPENPGQDEEQEPGAGQDTTSRPNESQGNKLSDNTTTSPQTGDSSLFGLSVVGIAAVAGFVVNTFKKKK</sequence>
<dbReference type="Gene3D" id="3.60.21.10">
    <property type="match status" value="1"/>
</dbReference>
<dbReference type="PANTHER" id="PTHR46928">
    <property type="entry name" value="MESENCHYME-SPECIFIC CELL SURFACE GLYCOPROTEIN"/>
    <property type="match status" value="1"/>
</dbReference>
<gene>
    <name evidence="5" type="ORF">CHL78_001275</name>
</gene>
<dbReference type="PANTHER" id="PTHR46928:SF1">
    <property type="entry name" value="MESENCHYME-SPECIFIC CELL SURFACE GLYCOPROTEIN"/>
    <property type="match status" value="1"/>
</dbReference>
<feature type="domain" description="Choice-of-anchor I" evidence="4">
    <location>
        <begin position="1025"/>
        <end position="1178"/>
    </location>
</feature>
<evidence type="ECO:0000256" key="2">
    <source>
        <dbReference type="SAM" id="Phobius"/>
    </source>
</evidence>
<dbReference type="Gene3D" id="2.130.10.10">
    <property type="entry name" value="YVTN repeat-like/Quinoprotein amine dehydrogenase"/>
    <property type="match status" value="1"/>
</dbReference>
<evidence type="ECO:0000256" key="3">
    <source>
        <dbReference type="SAM" id="SignalP"/>
    </source>
</evidence>
<dbReference type="NCBIfam" id="TIGR01167">
    <property type="entry name" value="LPXTG_anchor"/>
    <property type="match status" value="1"/>
</dbReference>
<evidence type="ECO:0000256" key="1">
    <source>
        <dbReference type="SAM" id="MobiDB-lite"/>
    </source>
</evidence>
<dbReference type="Pfam" id="PF22494">
    <property type="entry name" value="choice_anch_I"/>
    <property type="match status" value="2"/>
</dbReference>
<feature type="domain" description="Choice-of-anchor I" evidence="4">
    <location>
        <begin position="718"/>
        <end position="1008"/>
    </location>
</feature>
<evidence type="ECO:0000313" key="5">
    <source>
        <dbReference type="EMBL" id="RDY29508.1"/>
    </source>
</evidence>
<feature type="compositionally biased region" description="Polar residues" evidence="1">
    <location>
        <begin position="1211"/>
        <end position="1238"/>
    </location>
</feature>
<feature type="region of interest" description="Disordered" evidence="1">
    <location>
        <begin position="451"/>
        <end position="477"/>
    </location>
</feature>
<name>A0A371JA29_9FIRM</name>
<protein>
    <submittedName>
        <fullName evidence="5">LPXTG cell wall anchor domain-containing protein</fullName>
    </submittedName>
</protein>
<keyword evidence="2" id="KW-1133">Transmembrane helix</keyword>
<dbReference type="SUPFAM" id="SSF56300">
    <property type="entry name" value="Metallo-dependent phosphatases"/>
    <property type="match status" value="1"/>
</dbReference>
<dbReference type="SUPFAM" id="SSF75011">
    <property type="entry name" value="3-carboxy-cis,cis-mucoante lactonizing enzyme"/>
    <property type="match status" value="1"/>
</dbReference>